<accession>A0AAD7ZJ96</accession>
<dbReference type="InterPro" id="IPR038538">
    <property type="entry name" value="MTERF_sf"/>
</dbReference>
<dbReference type="AlphaFoldDB" id="A0AAD7ZJ96"/>
<protein>
    <recommendedName>
        <fullName evidence="5">mTERF domain-containing protein 1, mitochondrial</fullName>
    </recommendedName>
</protein>
<keyword evidence="4" id="KW-1185">Reference proteome</keyword>
<evidence type="ECO:0000256" key="1">
    <source>
        <dbReference type="ARBA" id="ARBA00007692"/>
    </source>
</evidence>
<reference evidence="3" key="2">
    <citation type="submission" date="2023-05" db="EMBL/GenBank/DDBJ databases">
        <authorList>
            <person name="Fouks B."/>
        </authorList>
    </citation>
    <scope>NUCLEOTIDE SEQUENCE</scope>
    <source>
        <strain evidence="3">Stay&amp;Tobe</strain>
        <tissue evidence="3">Testes</tissue>
    </source>
</reference>
<feature type="non-terminal residue" evidence="3">
    <location>
        <position position="1"/>
    </location>
</feature>
<dbReference type="SMART" id="SM00733">
    <property type="entry name" value="Mterf"/>
    <property type="match status" value="3"/>
</dbReference>
<sequence>MSVKMIKLCKYFANTSIEVFQYHNFIRRGLCTTIEQPSVNFKKNDLGSVVKSKFSAENNLTLEEEKNSIIDPTNEDVSHIAPYFRPTFNFAAYANKSSTLQELVKLGVDLHKLEKKKDVPDFLLRLDFEANIKQYIIFLHDLGIPADELGSYFTKNPFIFKEDLDNLQVRVNYLKSKRFTNEMITRIVRKNPSWLQFSTEEIDGRLGYFQKNFKLSGSEVRRLASNQPRLITYDLMFVKGNTFAVKEEMGFTDHEIRRLLLKAPRLWMK</sequence>
<keyword evidence="2" id="KW-0809">Transit peptide</keyword>
<evidence type="ECO:0000313" key="3">
    <source>
        <dbReference type="EMBL" id="KAJ9581401.1"/>
    </source>
</evidence>
<evidence type="ECO:0008006" key="5">
    <source>
        <dbReference type="Google" id="ProtNLM"/>
    </source>
</evidence>
<dbReference type="EMBL" id="JASPKZ010007929">
    <property type="protein sequence ID" value="KAJ9581401.1"/>
    <property type="molecule type" value="Genomic_DNA"/>
</dbReference>
<name>A0AAD7ZJ96_DIPPU</name>
<dbReference type="InterPro" id="IPR003690">
    <property type="entry name" value="MTERF"/>
</dbReference>
<dbReference type="GO" id="GO:0061668">
    <property type="term" value="P:mitochondrial ribosome assembly"/>
    <property type="evidence" value="ECO:0007669"/>
    <property type="project" value="TreeGrafter"/>
</dbReference>
<dbReference type="PANTHER" id="PTHR13068">
    <property type="entry name" value="CGI-12 PROTEIN-RELATED"/>
    <property type="match status" value="1"/>
</dbReference>
<dbReference type="GO" id="GO:0003676">
    <property type="term" value="F:nucleic acid binding"/>
    <property type="evidence" value="ECO:0007669"/>
    <property type="project" value="InterPro"/>
</dbReference>
<gene>
    <name evidence="3" type="ORF">L9F63_023416</name>
</gene>
<dbReference type="Proteomes" id="UP001233999">
    <property type="component" value="Unassembled WGS sequence"/>
</dbReference>
<dbReference type="Gene3D" id="1.25.70.10">
    <property type="entry name" value="Transcription termination factor 3, mitochondrial"/>
    <property type="match status" value="1"/>
</dbReference>
<evidence type="ECO:0000256" key="2">
    <source>
        <dbReference type="ARBA" id="ARBA00022946"/>
    </source>
</evidence>
<comment type="similarity">
    <text evidence="1">Belongs to the mTERF family.</text>
</comment>
<organism evidence="3 4">
    <name type="scientific">Diploptera punctata</name>
    <name type="common">Pacific beetle cockroach</name>
    <dbReference type="NCBI Taxonomy" id="6984"/>
    <lineage>
        <taxon>Eukaryota</taxon>
        <taxon>Metazoa</taxon>
        <taxon>Ecdysozoa</taxon>
        <taxon>Arthropoda</taxon>
        <taxon>Hexapoda</taxon>
        <taxon>Insecta</taxon>
        <taxon>Pterygota</taxon>
        <taxon>Neoptera</taxon>
        <taxon>Polyneoptera</taxon>
        <taxon>Dictyoptera</taxon>
        <taxon>Blattodea</taxon>
        <taxon>Blaberoidea</taxon>
        <taxon>Blaberidae</taxon>
        <taxon>Diplopterinae</taxon>
        <taxon>Diploptera</taxon>
    </lineage>
</organism>
<dbReference type="PANTHER" id="PTHR13068:SF112">
    <property type="entry name" value="TRANSCRIPTION TERMINATION FACTOR 3, MITOCHONDRIAL"/>
    <property type="match status" value="1"/>
</dbReference>
<dbReference type="GO" id="GO:0005739">
    <property type="term" value="C:mitochondrion"/>
    <property type="evidence" value="ECO:0007669"/>
    <property type="project" value="TreeGrafter"/>
</dbReference>
<evidence type="ECO:0000313" key="4">
    <source>
        <dbReference type="Proteomes" id="UP001233999"/>
    </source>
</evidence>
<dbReference type="GO" id="GO:0006390">
    <property type="term" value="P:mitochondrial transcription"/>
    <property type="evidence" value="ECO:0007669"/>
    <property type="project" value="TreeGrafter"/>
</dbReference>
<comment type="caution">
    <text evidence="3">The sequence shown here is derived from an EMBL/GenBank/DDBJ whole genome shotgun (WGS) entry which is preliminary data.</text>
</comment>
<proteinExistence type="inferred from homology"/>
<reference evidence="3" key="1">
    <citation type="journal article" date="2023" name="IScience">
        <title>Live-bearing cockroach genome reveals convergent evolutionary mechanisms linked to viviparity in insects and beyond.</title>
        <authorList>
            <person name="Fouks B."/>
            <person name="Harrison M.C."/>
            <person name="Mikhailova A.A."/>
            <person name="Marchal E."/>
            <person name="English S."/>
            <person name="Carruthers M."/>
            <person name="Jennings E.C."/>
            <person name="Chiamaka E.L."/>
            <person name="Frigard R.A."/>
            <person name="Pippel M."/>
            <person name="Attardo G.M."/>
            <person name="Benoit J.B."/>
            <person name="Bornberg-Bauer E."/>
            <person name="Tobe S.S."/>
        </authorList>
    </citation>
    <scope>NUCLEOTIDE SEQUENCE</scope>
    <source>
        <strain evidence="3">Stay&amp;Tobe</strain>
    </source>
</reference>
<dbReference type="Pfam" id="PF02536">
    <property type="entry name" value="mTERF"/>
    <property type="match status" value="1"/>
</dbReference>